<accession>A0A1D1UMA7</accession>
<organism evidence="1 2">
    <name type="scientific">Ramazzottius varieornatus</name>
    <name type="common">Water bear</name>
    <name type="synonym">Tardigrade</name>
    <dbReference type="NCBI Taxonomy" id="947166"/>
    <lineage>
        <taxon>Eukaryota</taxon>
        <taxon>Metazoa</taxon>
        <taxon>Ecdysozoa</taxon>
        <taxon>Tardigrada</taxon>
        <taxon>Eutardigrada</taxon>
        <taxon>Parachela</taxon>
        <taxon>Hypsibioidea</taxon>
        <taxon>Ramazzottiidae</taxon>
        <taxon>Ramazzottius</taxon>
    </lineage>
</organism>
<dbReference type="EMBL" id="BDGG01000001">
    <property type="protein sequence ID" value="GAU88397.1"/>
    <property type="molecule type" value="Genomic_DNA"/>
</dbReference>
<comment type="caution">
    <text evidence="1">The sequence shown here is derived from an EMBL/GenBank/DDBJ whole genome shotgun (WGS) entry which is preliminary data.</text>
</comment>
<evidence type="ECO:0000313" key="2">
    <source>
        <dbReference type="Proteomes" id="UP000186922"/>
    </source>
</evidence>
<protein>
    <submittedName>
        <fullName evidence="1">Uncharacterized protein</fullName>
    </submittedName>
</protein>
<dbReference type="Proteomes" id="UP000186922">
    <property type="component" value="Unassembled WGS sequence"/>
</dbReference>
<proteinExistence type="predicted"/>
<sequence>MGGRVHGPEPIRARAFPGVRSAELEVSQTADSVCRCWHFLQSTLGVYGEYMDSVGMQQLRYKSTIERQKNACNT</sequence>
<reference evidence="1 2" key="1">
    <citation type="journal article" date="2016" name="Nat. Commun.">
        <title>Extremotolerant tardigrade genome and improved radiotolerance of human cultured cells by tardigrade-unique protein.</title>
        <authorList>
            <person name="Hashimoto T."/>
            <person name="Horikawa D.D."/>
            <person name="Saito Y."/>
            <person name="Kuwahara H."/>
            <person name="Kozuka-Hata H."/>
            <person name="Shin-I T."/>
            <person name="Minakuchi Y."/>
            <person name="Ohishi K."/>
            <person name="Motoyama A."/>
            <person name="Aizu T."/>
            <person name="Enomoto A."/>
            <person name="Kondo K."/>
            <person name="Tanaka S."/>
            <person name="Hara Y."/>
            <person name="Koshikawa S."/>
            <person name="Sagara H."/>
            <person name="Miura T."/>
            <person name="Yokobori S."/>
            <person name="Miyagawa K."/>
            <person name="Suzuki Y."/>
            <person name="Kubo T."/>
            <person name="Oyama M."/>
            <person name="Kohara Y."/>
            <person name="Fujiyama A."/>
            <person name="Arakawa K."/>
            <person name="Katayama T."/>
            <person name="Toyoda A."/>
            <person name="Kunieda T."/>
        </authorList>
    </citation>
    <scope>NUCLEOTIDE SEQUENCE [LARGE SCALE GENOMIC DNA]</scope>
    <source>
        <strain evidence="1 2">YOKOZUNA-1</strain>
    </source>
</reference>
<name>A0A1D1UMA7_RAMVA</name>
<keyword evidence="2" id="KW-1185">Reference proteome</keyword>
<gene>
    <name evidence="1" type="primary">RvY_01105-1</name>
    <name evidence="1" type="synonym">RvY_01105.1</name>
    <name evidence="1" type="ORF">RvY_01105</name>
</gene>
<dbReference type="AlphaFoldDB" id="A0A1D1UMA7"/>
<evidence type="ECO:0000313" key="1">
    <source>
        <dbReference type="EMBL" id="GAU88397.1"/>
    </source>
</evidence>